<keyword evidence="2" id="KW-0677">Repeat</keyword>
<evidence type="ECO:0000256" key="4">
    <source>
        <dbReference type="ARBA" id="ARBA00022821"/>
    </source>
</evidence>
<keyword evidence="11" id="KW-1185">Reference proteome</keyword>
<dbReference type="Pfam" id="PF18052">
    <property type="entry name" value="Rx_N"/>
    <property type="match status" value="1"/>
</dbReference>
<evidence type="ECO:0000259" key="9">
    <source>
        <dbReference type="Pfam" id="PF25019"/>
    </source>
</evidence>
<evidence type="ECO:0000256" key="1">
    <source>
        <dbReference type="ARBA" id="ARBA00022614"/>
    </source>
</evidence>
<evidence type="ECO:0000313" key="11">
    <source>
        <dbReference type="Proteomes" id="UP001168098"/>
    </source>
</evidence>
<evidence type="ECO:0000256" key="2">
    <source>
        <dbReference type="ARBA" id="ARBA00022737"/>
    </source>
</evidence>
<dbReference type="InterPro" id="IPR036388">
    <property type="entry name" value="WH-like_DNA-bd_sf"/>
</dbReference>
<evidence type="ECO:0000256" key="5">
    <source>
        <dbReference type="ARBA" id="ARBA00022840"/>
    </source>
</evidence>
<dbReference type="Pfam" id="PF25019">
    <property type="entry name" value="LRR_R13L1-DRL21"/>
    <property type="match status" value="1"/>
</dbReference>
<dbReference type="Pfam" id="PF00931">
    <property type="entry name" value="NB-ARC"/>
    <property type="match status" value="1"/>
</dbReference>
<dbReference type="CDD" id="cd14798">
    <property type="entry name" value="RX-CC_like"/>
    <property type="match status" value="1"/>
</dbReference>
<gene>
    <name evidence="10" type="ORF">PVL29_024742</name>
</gene>
<dbReference type="InterPro" id="IPR032675">
    <property type="entry name" value="LRR_dom_sf"/>
</dbReference>
<dbReference type="InterPro" id="IPR058922">
    <property type="entry name" value="WHD_DRP"/>
</dbReference>
<dbReference type="InterPro" id="IPR027417">
    <property type="entry name" value="P-loop_NTPase"/>
</dbReference>
<dbReference type="InterPro" id="IPR002182">
    <property type="entry name" value="NB-ARC"/>
</dbReference>
<dbReference type="Proteomes" id="UP001168098">
    <property type="component" value="Unassembled WGS sequence"/>
</dbReference>
<sequence>MEVVGEAFLSAAIGLLFEKLASSDLWRFAKKMWVHTDLKTWEKELSNIRRELNDVEEKQIADQSVKEWLSDLRDLAYDMEDVLDEFAYDALGQQLKAAESDQASTSQVRKLISICSLTEIRRRANVRSKAKEITCRLEEISARKSELGLEKMAAAATTSAWQSSTTTSMAYEPWVFGRDGDKRMITETLLREEEPTETNLSVISIVGMGGVGKTTLAQMVYNDEETAKNFSLKAWVCVSNQYDMARITKTILETVTSHSSNLQDFNQIQRALSEALRGKRFLIVLDDLWNEDYGDWHCLRSPFWAGGKGSKIIVTTRSKGVATMMGGEKNLYELKHLSYEDCWLVFEKHAFENRSINLHPSLVLIGKKIVEKCAGLPLAAKALGGLLRTKLEEEEWENILNSKVWNLQGEKCGSIIPALRLSYNHLPSHLKRCFAYCAIFPKNYEFMEKELILLWMAEGLIQCSQDNKQEMEDLGHDYFREMLSMSFFQPSNRNISRFVMHDFIHDLAQFVAGEICFHLEDRLGIDLQCSISEKIRYSSFIRCYFDVFNKFEFFHKVGHLRTFIALPVCSSPFVPHYLSNKMLHELVPKLVTLRVLALSGYSISEIPNSIGDLKHLRYLNLSNTKIKLLPESVCDLYFLQTLLLSGCKNLTRLPITIGNLINLRHLDVSDTGRLEEMPTQVGKLKSLQVLSNFMVGKNNNLEIKELRNMPHLQGELCISNLENVMNIQDAKNANLHLKHKLESLTIIWSAKLDDSRNKMHEIDVLNSLQPHLNLKKLSIMEYGGLKLPCWMGNSSFCKIVDVTLINCRKCISLPCLGQLPLLKNLRIEGMDEVKKVGVEFLGGPSLSIKAFPSLESLSFVNMPEWVNWEHSSSLESYPHVQQLTIRNCPQLIEKLPTPLPSLIKLNIWKCPQLGIPLPSLPSLRELDLQECNDLLVRSGIDPISLTRFTSYGISGFNRLHQGLMAFLPALEVLRISECGELTYLSDGSKNLLEIMDCPQLVSLEDDEEQGLPHSLQYLEIGKCDNLEKLPNGFQNLTSLEELSIWACPKLVSFPEIDFLSMLRRLIIRDCEDLKSLPDGMMKNCNKNSSLCLLEYLEISFCPSLRCFPEGELPTTLKELHICYCKNLESLPDGVMKHDSSPQHNTSGLQVLQIWRCSSLKSFPRGCFPPTLKLLQIWSCSQLELMIEKMFHNDNSLECLDVNVNSNLKSLPDCLYNLRRLQIKRCMNLKPLPHQMRNLTSLTSLEIADCGNIQTPLSKWGLSRLTSLKSFSIAGIFPEVVSFSNDPDPFLLPSTLAYLSIERFKNLESLTSLALHTLTSLQHLWISGCPKLQSFLPREGLSDTVSQLYIRDCPLLSQRCLKEKGEDWPMISHIPYVEIDRKFIFEQ</sequence>
<feature type="domain" description="NB-ARC" evidence="6">
    <location>
        <begin position="181"/>
        <end position="354"/>
    </location>
</feature>
<dbReference type="Gene3D" id="1.20.5.4130">
    <property type="match status" value="1"/>
</dbReference>
<dbReference type="InterPro" id="IPR001611">
    <property type="entry name" value="Leu-rich_rpt"/>
</dbReference>
<keyword evidence="4" id="KW-0611">Plant defense</keyword>
<reference evidence="10 11" key="1">
    <citation type="journal article" date="2023" name="BMC Biotechnol.">
        <title>Vitis rotundifolia cv Carlos genome sequencing.</title>
        <authorList>
            <person name="Huff M."/>
            <person name="Hulse-Kemp A."/>
            <person name="Scheffler B."/>
            <person name="Youngblood R."/>
            <person name="Simpson S."/>
            <person name="Babiker E."/>
            <person name="Staton M."/>
        </authorList>
    </citation>
    <scope>NUCLEOTIDE SEQUENCE [LARGE SCALE GENOMIC DNA]</scope>
    <source>
        <tissue evidence="10">Leaf</tissue>
    </source>
</reference>
<dbReference type="PANTHER" id="PTHR36766">
    <property type="entry name" value="PLANT BROAD-SPECTRUM MILDEW RESISTANCE PROTEIN RPW8"/>
    <property type="match status" value="1"/>
</dbReference>
<dbReference type="GO" id="GO:0005524">
    <property type="term" value="F:ATP binding"/>
    <property type="evidence" value="ECO:0007669"/>
    <property type="project" value="UniProtKB-KW"/>
</dbReference>
<evidence type="ECO:0000259" key="8">
    <source>
        <dbReference type="Pfam" id="PF23559"/>
    </source>
</evidence>
<dbReference type="PANTHER" id="PTHR36766:SF51">
    <property type="entry name" value="DISEASE RESISTANCE RPP13-LIKE PROTEIN 1"/>
    <property type="match status" value="1"/>
</dbReference>
<comment type="caution">
    <text evidence="10">The sequence shown here is derived from an EMBL/GenBank/DDBJ whole genome shotgun (WGS) entry which is preliminary data.</text>
</comment>
<dbReference type="PRINTS" id="PR00364">
    <property type="entry name" value="DISEASERSIST"/>
</dbReference>
<dbReference type="InterPro" id="IPR056789">
    <property type="entry name" value="LRR_R13L1-DRL21"/>
</dbReference>
<dbReference type="Gene3D" id="3.80.10.10">
    <property type="entry name" value="Ribonuclease Inhibitor"/>
    <property type="match status" value="4"/>
</dbReference>
<evidence type="ECO:0000259" key="6">
    <source>
        <dbReference type="Pfam" id="PF00931"/>
    </source>
</evidence>
<dbReference type="SUPFAM" id="SSF52540">
    <property type="entry name" value="P-loop containing nucleoside triphosphate hydrolases"/>
    <property type="match status" value="1"/>
</dbReference>
<keyword evidence="5" id="KW-0067">ATP-binding</keyword>
<evidence type="ECO:0008006" key="12">
    <source>
        <dbReference type="Google" id="ProtNLM"/>
    </source>
</evidence>
<dbReference type="GO" id="GO:0043531">
    <property type="term" value="F:ADP binding"/>
    <property type="evidence" value="ECO:0007669"/>
    <property type="project" value="InterPro"/>
</dbReference>
<dbReference type="Gene3D" id="3.40.50.300">
    <property type="entry name" value="P-loop containing nucleotide triphosphate hydrolases"/>
    <property type="match status" value="1"/>
</dbReference>
<dbReference type="FunFam" id="3.40.50.300:FF:001091">
    <property type="entry name" value="Probable disease resistance protein At1g61300"/>
    <property type="match status" value="1"/>
</dbReference>
<dbReference type="Pfam" id="PF00560">
    <property type="entry name" value="LRR_1"/>
    <property type="match status" value="1"/>
</dbReference>
<proteinExistence type="predicted"/>
<feature type="domain" description="Disease resistance N-terminal" evidence="7">
    <location>
        <begin position="9"/>
        <end position="100"/>
    </location>
</feature>
<protein>
    <recommendedName>
        <fullName evidence="12">Disease resistance RPP13-like protein 1</fullName>
    </recommendedName>
</protein>
<dbReference type="Gene3D" id="1.10.10.10">
    <property type="entry name" value="Winged helix-like DNA-binding domain superfamily/Winged helix DNA-binding domain"/>
    <property type="match status" value="1"/>
</dbReference>
<dbReference type="InterPro" id="IPR041118">
    <property type="entry name" value="Rx_N"/>
</dbReference>
<dbReference type="Pfam" id="PF23559">
    <property type="entry name" value="WHD_DRP"/>
    <property type="match status" value="1"/>
</dbReference>
<evidence type="ECO:0000313" key="10">
    <source>
        <dbReference type="EMBL" id="KAJ9675916.1"/>
    </source>
</evidence>
<dbReference type="EMBL" id="JARBHA010000018">
    <property type="protein sequence ID" value="KAJ9675916.1"/>
    <property type="molecule type" value="Genomic_DNA"/>
</dbReference>
<dbReference type="GO" id="GO:0051707">
    <property type="term" value="P:response to other organism"/>
    <property type="evidence" value="ECO:0007669"/>
    <property type="project" value="UniProtKB-ARBA"/>
</dbReference>
<organism evidence="10 11">
    <name type="scientific">Vitis rotundifolia</name>
    <name type="common">Muscadine grape</name>
    <dbReference type="NCBI Taxonomy" id="103349"/>
    <lineage>
        <taxon>Eukaryota</taxon>
        <taxon>Viridiplantae</taxon>
        <taxon>Streptophyta</taxon>
        <taxon>Embryophyta</taxon>
        <taxon>Tracheophyta</taxon>
        <taxon>Spermatophyta</taxon>
        <taxon>Magnoliopsida</taxon>
        <taxon>eudicotyledons</taxon>
        <taxon>Gunneridae</taxon>
        <taxon>Pentapetalae</taxon>
        <taxon>rosids</taxon>
        <taxon>Vitales</taxon>
        <taxon>Vitaceae</taxon>
        <taxon>Viteae</taxon>
        <taxon>Vitis</taxon>
    </lineage>
</organism>
<evidence type="ECO:0000259" key="7">
    <source>
        <dbReference type="Pfam" id="PF18052"/>
    </source>
</evidence>
<dbReference type="InterPro" id="IPR038005">
    <property type="entry name" value="RX-like_CC"/>
</dbReference>
<feature type="domain" description="Disease resistance protein winged helix" evidence="8">
    <location>
        <begin position="439"/>
        <end position="508"/>
    </location>
</feature>
<evidence type="ECO:0000256" key="3">
    <source>
        <dbReference type="ARBA" id="ARBA00022741"/>
    </source>
</evidence>
<feature type="domain" description="R13L1/DRL21-like LRR repeat region" evidence="9">
    <location>
        <begin position="703"/>
        <end position="830"/>
    </location>
</feature>
<name>A0AA38YSK7_VITRO</name>
<dbReference type="SUPFAM" id="SSF52058">
    <property type="entry name" value="L domain-like"/>
    <property type="match status" value="3"/>
</dbReference>
<keyword evidence="1" id="KW-0433">Leucine-rich repeat</keyword>
<dbReference type="GO" id="GO:0006952">
    <property type="term" value="P:defense response"/>
    <property type="evidence" value="ECO:0007669"/>
    <property type="project" value="UniProtKB-KW"/>
</dbReference>
<dbReference type="FunFam" id="1.10.10.10:FF:000322">
    <property type="entry name" value="Probable disease resistance protein At1g63360"/>
    <property type="match status" value="1"/>
</dbReference>
<accession>A0AA38YSK7</accession>
<keyword evidence="3" id="KW-0547">Nucleotide-binding</keyword>